<comment type="miscellaneous">
    <text evidence="8">The a and c carboxylates of cobyrinate are activated for nucleophilic attack via formation of a phosphorylated intermediate by ATP. CbiA catalyzes first the amidation of the c-carboxylate, and then that of the a-carboxylate.</text>
</comment>
<feature type="domain" description="CobB/CobQ-like glutamine amidotransferase" evidence="10">
    <location>
        <begin position="251"/>
        <end position="442"/>
    </location>
</feature>
<evidence type="ECO:0000256" key="5">
    <source>
        <dbReference type="ARBA" id="ARBA00022840"/>
    </source>
</evidence>
<feature type="active site" description="Nucleophile" evidence="8">
    <location>
        <position position="333"/>
    </location>
</feature>
<dbReference type="Proteomes" id="UP001324993">
    <property type="component" value="Chromosome"/>
</dbReference>
<evidence type="ECO:0000256" key="7">
    <source>
        <dbReference type="ARBA" id="ARBA00022962"/>
    </source>
</evidence>
<keyword evidence="4 8" id="KW-0547">Nucleotide-binding</keyword>
<evidence type="ECO:0000259" key="9">
    <source>
        <dbReference type="Pfam" id="PF01656"/>
    </source>
</evidence>
<keyword evidence="6 8" id="KW-0460">Magnesium</keyword>
<dbReference type="Gene3D" id="3.40.50.300">
    <property type="entry name" value="P-loop containing nucleotide triphosphate hydrolases"/>
    <property type="match status" value="1"/>
</dbReference>
<dbReference type="InterPro" id="IPR027417">
    <property type="entry name" value="P-loop_NTPase"/>
</dbReference>
<proteinExistence type="inferred from homology"/>
<dbReference type="PANTHER" id="PTHR43873:SF1">
    <property type="entry name" value="COBYRINATE A,C-DIAMIDE SYNTHASE"/>
    <property type="match status" value="1"/>
</dbReference>
<keyword evidence="12" id="KW-1185">Reference proteome</keyword>
<evidence type="ECO:0000256" key="4">
    <source>
        <dbReference type="ARBA" id="ARBA00022741"/>
    </source>
</evidence>
<organism evidence="11 12">
    <name type="scientific">Coraliomargarita algicola</name>
    <dbReference type="NCBI Taxonomy" id="3092156"/>
    <lineage>
        <taxon>Bacteria</taxon>
        <taxon>Pseudomonadati</taxon>
        <taxon>Verrucomicrobiota</taxon>
        <taxon>Opitutia</taxon>
        <taxon>Puniceicoccales</taxon>
        <taxon>Coraliomargaritaceae</taxon>
        <taxon>Coraliomargarita</taxon>
    </lineage>
</organism>
<dbReference type="CDD" id="cd03130">
    <property type="entry name" value="GATase1_CobB"/>
    <property type="match status" value="1"/>
</dbReference>
<dbReference type="InterPro" id="IPR011698">
    <property type="entry name" value="GATase_3"/>
</dbReference>
<comment type="cofactor">
    <cofactor evidence="1 8">
        <name>Mg(2+)</name>
        <dbReference type="ChEBI" id="CHEBI:18420"/>
    </cofactor>
</comment>
<dbReference type="EMBL" id="CP138858">
    <property type="protein sequence ID" value="WPJ94622.1"/>
    <property type="molecule type" value="Genomic_DNA"/>
</dbReference>
<keyword evidence="3 8" id="KW-0436">Ligase</keyword>
<feature type="domain" description="CobQ/CobB/MinD/ParA nucleotide binding" evidence="9">
    <location>
        <begin position="9"/>
        <end position="194"/>
    </location>
</feature>
<dbReference type="Gene3D" id="3.40.50.880">
    <property type="match status" value="1"/>
</dbReference>
<evidence type="ECO:0000259" key="10">
    <source>
        <dbReference type="Pfam" id="PF07685"/>
    </source>
</evidence>
<dbReference type="EC" id="6.3.5.11" evidence="8"/>
<gene>
    <name evidence="8" type="primary">cbiA</name>
    <name evidence="11" type="ORF">SH580_14395</name>
</gene>
<keyword evidence="5 8" id="KW-0067">ATP-binding</keyword>
<accession>A0ABZ0RF36</accession>
<dbReference type="InterPro" id="IPR004484">
    <property type="entry name" value="CbiA/CobB_synth"/>
</dbReference>
<dbReference type="SUPFAM" id="SSF52317">
    <property type="entry name" value="Class I glutamine amidotransferase-like"/>
    <property type="match status" value="1"/>
</dbReference>
<dbReference type="InterPro" id="IPR002586">
    <property type="entry name" value="CobQ/CobB/MinD/ParA_Nub-bd_dom"/>
</dbReference>
<comment type="pathway">
    <text evidence="8">Cofactor biosynthesis; adenosylcobalamin biosynthesis; cob(II)yrinate a,c-diamide from sirohydrochlorin (anaerobic route): step 10/10.</text>
</comment>
<dbReference type="NCBIfam" id="TIGR00379">
    <property type="entry name" value="cobB"/>
    <property type="match status" value="1"/>
</dbReference>
<dbReference type="InterPro" id="IPR029062">
    <property type="entry name" value="Class_I_gatase-like"/>
</dbReference>
<dbReference type="PROSITE" id="PS51273">
    <property type="entry name" value="GATASE_TYPE_1"/>
    <property type="match status" value="1"/>
</dbReference>
<evidence type="ECO:0000256" key="6">
    <source>
        <dbReference type="ARBA" id="ARBA00022842"/>
    </source>
</evidence>
<dbReference type="Pfam" id="PF01656">
    <property type="entry name" value="CbiA"/>
    <property type="match status" value="1"/>
</dbReference>
<evidence type="ECO:0000256" key="2">
    <source>
        <dbReference type="ARBA" id="ARBA00022573"/>
    </source>
</evidence>
<dbReference type="HAMAP" id="MF_00027">
    <property type="entry name" value="CobB_CbiA"/>
    <property type="match status" value="1"/>
</dbReference>
<dbReference type="Pfam" id="PF07685">
    <property type="entry name" value="GATase_3"/>
    <property type="match status" value="1"/>
</dbReference>
<dbReference type="PROSITE" id="PS51274">
    <property type="entry name" value="GATASE_COBBQ"/>
    <property type="match status" value="1"/>
</dbReference>
<keyword evidence="7 8" id="KW-0315">Glutamine amidotransferase</keyword>
<evidence type="ECO:0000313" key="11">
    <source>
        <dbReference type="EMBL" id="WPJ94622.1"/>
    </source>
</evidence>
<feature type="site" description="Increases nucleophilicity of active site Cys" evidence="8">
    <location>
        <position position="436"/>
    </location>
</feature>
<evidence type="ECO:0000313" key="12">
    <source>
        <dbReference type="Proteomes" id="UP001324993"/>
    </source>
</evidence>
<comment type="domain">
    <text evidence="8">Comprises of two domains. The C-terminal domain contains the binding site for glutamine and catalyzes the hydrolysis of this substrate to glutamate and ammonia. The N-terminal domain is anticipated to bind ATP and cobyrinate and catalyzes the ultimate synthesis of the diamide product. The ammonia produced via the glutaminase domain is probably translocated to the adjacent domain via a molecular tunnel, where it reacts with an activated intermediate.</text>
</comment>
<dbReference type="SUPFAM" id="SSF52540">
    <property type="entry name" value="P-loop containing nucleoside triphosphate hydrolases"/>
    <property type="match status" value="1"/>
</dbReference>
<evidence type="ECO:0000256" key="3">
    <source>
        <dbReference type="ARBA" id="ARBA00022598"/>
    </source>
</evidence>
<sequence>MGQPRHSFCIAGTQSGSGKTTLTLGLMAALRQRGLTVQPFKCGPDYIDAGHHRHAAGRISRNLDSWMMPPASIPATFQNACAGADVAVCEGVMGLFDGASSTELKGSTAEIALLTDMPVVLVVDARAMARSIAALVAGYVHFEKDLRVCGIIANRVGSEGHARILREALAAAGLPPLLGCLPRDEAFHMPERHLGLVADTEDAGVADRIETLATAVESAVDIDQLLECSRNLNTKKQAEVARSTVPVKLRMGLARDAAFYFYYEDNLDALRARGVELVEFSPLNDAALPEDLDGLYIGGGFPEQFSAELSSNIAMHAALRAFAESGRPIFAECGGYMYLCRSLELPDGNRLPMAGVLAADCVMRDKRQRLGYTKARSLQAGIFGSAGTNLRGHEFHWSEVVPDPGQTALFEVSDAHGRRQEQVGIQQGNTHASYFHPHFASNPAAVDAWVTALESD</sequence>
<dbReference type="RefSeq" id="WP_319831538.1">
    <property type="nucleotide sequence ID" value="NZ_CP138858.1"/>
</dbReference>
<reference evidence="11 12" key="1">
    <citation type="submission" date="2023-11" db="EMBL/GenBank/DDBJ databases">
        <title>Coraliomargarita sp. nov., isolated from marine algae.</title>
        <authorList>
            <person name="Lee J.K."/>
            <person name="Baek J.H."/>
            <person name="Kim J.M."/>
            <person name="Choi D.G."/>
            <person name="Jeon C.O."/>
        </authorList>
    </citation>
    <scope>NUCLEOTIDE SEQUENCE [LARGE SCALE GENOMIC DNA]</scope>
    <source>
        <strain evidence="11 12">J2-16</strain>
    </source>
</reference>
<dbReference type="NCBIfam" id="NF002204">
    <property type="entry name" value="PRK01077.1"/>
    <property type="match status" value="1"/>
</dbReference>
<comment type="catalytic activity">
    <reaction evidence="8">
        <text>cob(II)yrinate + 2 L-glutamine + 2 ATP + 2 H2O = cob(II)yrinate a,c diamide + 2 L-glutamate + 2 ADP + 2 phosphate + 2 H(+)</text>
        <dbReference type="Rhea" id="RHEA:26289"/>
        <dbReference type="ChEBI" id="CHEBI:15377"/>
        <dbReference type="ChEBI" id="CHEBI:15378"/>
        <dbReference type="ChEBI" id="CHEBI:29985"/>
        <dbReference type="ChEBI" id="CHEBI:30616"/>
        <dbReference type="ChEBI" id="CHEBI:43474"/>
        <dbReference type="ChEBI" id="CHEBI:58359"/>
        <dbReference type="ChEBI" id="CHEBI:58537"/>
        <dbReference type="ChEBI" id="CHEBI:58894"/>
        <dbReference type="ChEBI" id="CHEBI:456216"/>
        <dbReference type="EC" id="6.3.5.11"/>
    </reaction>
</comment>
<evidence type="ECO:0000256" key="8">
    <source>
        <dbReference type="HAMAP-Rule" id="MF_00027"/>
    </source>
</evidence>
<dbReference type="PANTHER" id="PTHR43873">
    <property type="entry name" value="COBYRINATE A,C-DIAMIDE SYNTHASE"/>
    <property type="match status" value="1"/>
</dbReference>
<evidence type="ECO:0000256" key="1">
    <source>
        <dbReference type="ARBA" id="ARBA00001946"/>
    </source>
</evidence>
<keyword evidence="2 8" id="KW-0169">Cobalamin biosynthesis</keyword>
<protein>
    <recommendedName>
        <fullName evidence="8">Cobyrinate a,c-diamide synthase</fullName>
        <ecNumber evidence="8">6.3.5.11</ecNumber>
    </recommendedName>
    <alternativeName>
        <fullName evidence="8">Cobyrinic acid a,c-diamide synthetase</fullName>
    </alternativeName>
</protein>
<dbReference type="CDD" id="cd05388">
    <property type="entry name" value="CobB_N"/>
    <property type="match status" value="1"/>
</dbReference>
<comment type="similarity">
    <text evidence="8">Belongs to the CobB/CbiA family.</text>
</comment>
<comment type="function">
    <text evidence="8">Catalyzes the ATP-dependent amidation of the two carboxylate groups at positions a and c of cobyrinate, using either L-glutamine or ammonia as the nitrogen source.</text>
</comment>
<name>A0ABZ0RF36_9BACT</name>